<dbReference type="Gene3D" id="3.40.1770.10">
    <property type="entry name" value="Urocanase superfamily"/>
    <property type="match status" value="1"/>
</dbReference>
<dbReference type="Pfam" id="PF17392">
    <property type="entry name" value="Urocanase_C"/>
    <property type="match status" value="1"/>
</dbReference>
<dbReference type="PANTHER" id="PTHR12216:SF3">
    <property type="entry name" value="UROCANATE HYDRATASE"/>
    <property type="match status" value="1"/>
</dbReference>
<dbReference type="SUPFAM" id="SSF111326">
    <property type="entry name" value="Urocanase"/>
    <property type="match status" value="1"/>
</dbReference>
<evidence type="ECO:0000313" key="4">
    <source>
        <dbReference type="Proteomes" id="UP000014760"/>
    </source>
</evidence>
<dbReference type="EMBL" id="KB296600">
    <property type="protein sequence ID" value="ELU11580.1"/>
    <property type="molecule type" value="Genomic_DNA"/>
</dbReference>
<evidence type="ECO:0000313" key="2">
    <source>
        <dbReference type="EMBL" id="ELU11580.1"/>
    </source>
</evidence>
<keyword evidence="4" id="KW-1185">Reference proteome</keyword>
<reference evidence="3" key="3">
    <citation type="submission" date="2015-06" db="UniProtKB">
        <authorList>
            <consortium name="EnsemblMetazoa"/>
        </authorList>
    </citation>
    <scope>IDENTIFICATION</scope>
</reference>
<dbReference type="HOGENOM" id="CLU_160789_0_0_1"/>
<feature type="domain" description="Urocanase C-terminal" evidence="1">
    <location>
        <begin position="1"/>
        <end position="77"/>
    </location>
</feature>
<accession>R7V732</accession>
<gene>
    <name evidence="2" type="ORF">CAPTEDRAFT_160266</name>
</gene>
<dbReference type="EnsemblMetazoa" id="CapteT160266">
    <property type="protein sequence ID" value="CapteP160266"/>
    <property type="gene ID" value="CapteG160266"/>
</dbReference>
<evidence type="ECO:0000259" key="1">
    <source>
        <dbReference type="Pfam" id="PF17392"/>
    </source>
</evidence>
<proteinExistence type="predicted"/>
<dbReference type="OMA" id="KAYEAIC"/>
<dbReference type="PANTHER" id="PTHR12216">
    <property type="entry name" value="UROCANATE HYDRATASE"/>
    <property type="match status" value="1"/>
</dbReference>
<dbReference type="OrthoDB" id="194468at2759"/>
<evidence type="ECO:0000313" key="3">
    <source>
        <dbReference type="EnsemblMetazoa" id="CapteP160266"/>
    </source>
</evidence>
<dbReference type="InterPro" id="IPR035401">
    <property type="entry name" value="Urocanase_C"/>
</dbReference>
<sequence length="106" mass="11391">MAVQNCIGDSFRGATWVALHNGGGVGWGEVINGGFGLVLDGSNDASDRAKSMLAWDVSNGVARRSWSGNAKAEETICRAMKEDDRLKVTIPHHVEDPGLLDRVLKK</sequence>
<protein>
    <recommendedName>
        <fullName evidence="1">Urocanase C-terminal domain-containing protein</fullName>
    </recommendedName>
</protein>
<organism evidence="2">
    <name type="scientific">Capitella teleta</name>
    <name type="common">Polychaete worm</name>
    <dbReference type="NCBI Taxonomy" id="283909"/>
    <lineage>
        <taxon>Eukaryota</taxon>
        <taxon>Metazoa</taxon>
        <taxon>Spiralia</taxon>
        <taxon>Lophotrochozoa</taxon>
        <taxon>Annelida</taxon>
        <taxon>Polychaeta</taxon>
        <taxon>Sedentaria</taxon>
        <taxon>Scolecida</taxon>
        <taxon>Capitellidae</taxon>
        <taxon>Capitella</taxon>
    </lineage>
</organism>
<dbReference type="AlphaFoldDB" id="R7V732"/>
<reference evidence="2 4" key="2">
    <citation type="journal article" date="2013" name="Nature">
        <title>Insights into bilaterian evolution from three spiralian genomes.</title>
        <authorList>
            <person name="Simakov O."/>
            <person name="Marletaz F."/>
            <person name="Cho S.J."/>
            <person name="Edsinger-Gonzales E."/>
            <person name="Havlak P."/>
            <person name="Hellsten U."/>
            <person name="Kuo D.H."/>
            <person name="Larsson T."/>
            <person name="Lv J."/>
            <person name="Arendt D."/>
            <person name="Savage R."/>
            <person name="Osoegawa K."/>
            <person name="de Jong P."/>
            <person name="Grimwood J."/>
            <person name="Chapman J.A."/>
            <person name="Shapiro H."/>
            <person name="Aerts A."/>
            <person name="Otillar R.P."/>
            <person name="Terry A.Y."/>
            <person name="Boore J.L."/>
            <person name="Grigoriev I.V."/>
            <person name="Lindberg D.R."/>
            <person name="Seaver E.C."/>
            <person name="Weisblat D.A."/>
            <person name="Putnam N.H."/>
            <person name="Rokhsar D.S."/>
        </authorList>
    </citation>
    <scope>NUCLEOTIDE SEQUENCE</scope>
    <source>
        <strain evidence="2 4">I ESC-2004</strain>
    </source>
</reference>
<dbReference type="InterPro" id="IPR023637">
    <property type="entry name" value="Urocanase-like"/>
</dbReference>
<dbReference type="InterPro" id="IPR036190">
    <property type="entry name" value="Urocanase_sf"/>
</dbReference>
<name>R7V732_CAPTE</name>
<dbReference type="STRING" id="283909.R7V732"/>
<reference evidence="4" key="1">
    <citation type="submission" date="2012-12" db="EMBL/GenBank/DDBJ databases">
        <authorList>
            <person name="Hellsten U."/>
            <person name="Grimwood J."/>
            <person name="Chapman J.A."/>
            <person name="Shapiro H."/>
            <person name="Aerts A."/>
            <person name="Otillar R.P."/>
            <person name="Terry A.Y."/>
            <person name="Boore J.L."/>
            <person name="Simakov O."/>
            <person name="Marletaz F."/>
            <person name="Cho S.-J."/>
            <person name="Edsinger-Gonzales E."/>
            <person name="Havlak P."/>
            <person name="Kuo D.-H."/>
            <person name="Larsson T."/>
            <person name="Lv J."/>
            <person name="Arendt D."/>
            <person name="Savage R."/>
            <person name="Osoegawa K."/>
            <person name="de Jong P."/>
            <person name="Lindberg D.R."/>
            <person name="Seaver E.C."/>
            <person name="Weisblat D.A."/>
            <person name="Putnam N.H."/>
            <person name="Grigoriev I.V."/>
            <person name="Rokhsar D.S."/>
        </authorList>
    </citation>
    <scope>NUCLEOTIDE SEQUENCE</scope>
    <source>
        <strain evidence="4">I ESC-2004</strain>
    </source>
</reference>
<dbReference type="GO" id="GO:0006548">
    <property type="term" value="P:L-histidine catabolic process"/>
    <property type="evidence" value="ECO:0007669"/>
    <property type="project" value="TreeGrafter"/>
</dbReference>
<dbReference type="GO" id="GO:0016153">
    <property type="term" value="F:urocanate hydratase activity"/>
    <property type="evidence" value="ECO:0007669"/>
    <property type="project" value="TreeGrafter"/>
</dbReference>
<dbReference type="EMBL" id="AMQN01040415">
    <property type="status" value="NOT_ANNOTATED_CDS"/>
    <property type="molecule type" value="Genomic_DNA"/>
</dbReference>
<dbReference type="Proteomes" id="UP000014760">
    <property type="component" value="Unassembled WGS sequence"/>
</dbReference>